<proteinExistence type="predicted"/>
<dbReference type="InterPro" id="IPR001789">
    <property type="entry name" value="Sig_transdc_resp-reg_receiver"/>
</dbReference>
<dbReference type="Pfam" id="PF05231">
    <property type="entry name" value="MASE1"/>
    <property type="match status" value="1"/>
</dbReference>
<comment type="caution">
    <text evidence="14">The sequence shown here is derived from an EMBL/GenBank/DDBJ whole genome shotgun (WGS) entry which is preliminary data.</text>
</comment>
<keyword evidence="4" id="KW-1003">Cell membrane</keyword>
<sequence>MRFPAAQAPAGGRGLNARADRRAEQAGVRWGLLAALICAYVGSFLFSDLLTRDSNGMPSLWPMNAILAAGLLRMDPIGRRMLLGIALATNLTVHAMAGDPWIVIAVYTACDMAESLAAAALTRRLRGPRPSIRSVRHALVLVAAMLPITVTVAAIGASVAAPAAGADLLPFFAAWAACNSMGMVIALPAALVILDPANAAPFRRPLPMQAALYALVAGATVFGFLKPSMPMPFLIFPAAMLAAFQMGPRGAAWSAVIVIAVTAPMTVAGDGLARLAPRWAEIDRIRLIQAFVTTIFFTCLAAALSLYKEQRLKGLMARRSAAARAARARAQAAGRARTDFLATMSHEIRTPLNSVLGFANLLAETEDGLSPAGRRKLELIAQAGGSLATIVDDILDFSRLEAGRVELRPEAVDPAALLADAASIIALDAQAKGLSLSVQADLPDGLDYALDPARLRQVLLNLLNNAVKFTASGAVRASVRLETSYPGGPERLRFTVADTGIGIAPEVQGRLFQRFSQADGSISRAFGGAGLGLAISRTLVTRMGGEIGVVSTPGQGATFWFTAPAEPVCAADGPAPEQEAAARVLLVDDHPMNRELGAAMLTLAGCAVETADDGDEAVRAAAAGDFDIILMDIHMPRMDGLAAARAIKALPGPASRAPIIALSADVMPQQIERCRQAGMVDHVAKPIQRDVLIAALNRWLGVETEAA</sequence>
<name>A0A2T9K311_9CAUL</name>
<dbReference type="InterPro" id="IPR005467">
    <property type="entry name" value="His_kinase_dom"/>
</dbReference>
<dbReference type="GO" id="GO:0005886">
    <property type="term" value="C:plasma membrane"/>
    <property type="evidence" value="ECO:0007669"/>
    <property type="project" value="UniProtKB-SubCell"/>
</dbReference>
<dbReference type="PRINTS" id="PR00344">
    <property type="entry name" value="BCTRLSENSOR"/>
</dbReference>
<dbReference type="SMART" id="SM00388">
    <property type="entry name" value="HisKA"/>
    <property type="match status" value="1"/>
</dbReference>
<keyword evidence="8" id="KW-0902">Two-component regulatory system</keyword>
<feature type="modified residue" description="4-aspartylphosphate" evidence="10">
    <location>
        <position position="632"/>
    </location>
</feature>
<feature type="domain" description="Response regulatory" evidence="13">
    <location>
        <begin position="583"/>
        <end position="700"/>
    </location>
</feature>
<protein>
    <recommendedName>
        <fullName evidence="3">histidine kinase</fullName>
        <ecNumber evidence="3">2.7.13.3</ecNumber>
    </recommendedName>
</protein>
<dbReference type="InterPro" id="IPR036890">
    <property type="entry name" value="HATPase_C_sf"/>
</dbReference>
<keyword evidence="14" id="KW-0418">Kinase</keyword>
<dbReference type="GO" id="GO:0000155">
    <property type="term" value="F:phosphorelay sensor kinase activity"/>
    <property type="evidence" value="ECO:0007669"/>
    <property type="project" value="InterPro"/>
</dbReference>
<dbReference type="InterPro" id="IPR036097">
    <property type="entry name" value="HisK_dim/P_sf"/>
</dbReference>
<evidence type="ECO:0000259" key="13">
    <source>
        <dbReference type="PROSITE" id="PS50110"/>
    </source>
</evidence>
<evidence type="ECO:0000313" key="15">
    <source>
        <dbReference type="Proteomes" id="UP000245073"/>
    </source>
</evidence>
<dbReference type="Gene3D" id="1.10.287.130">
    <property type="match status" value="1"/>
</dbReference>
<feature type="transmembrane region" description="Helical" evidence="11">
    <location>
        <begin position="81"/>
        <end position="98"/>
    </location>
</feature>
<keyword evidence="9 11" id="KW-0472">Membrane</keyword>
<evidence type="ECO:0000256" key="4">
    <source>
        <dbReference type="ARBA" id="ARBA00022475"/>
    </source>
</evidence>
<dbReference type="InterPro" id="IPR011006">
    <property type="entry name" value="CheY-like_superfamily"/>
</dbReference>
<keyword evidence="5 10" id="KW-0597">Phosphoprotein</keyword>
<evidence type="ECO:0000256" key="5">
    <source>
        <dbReference type="ARBA" id="ARBA00022553"/>
    </source>
</evidence>
<evidence type="ECO:0000259" key="12">
    <source>
        <dbReference type="PROSITE" id="PS50109"/>
    </source>
</evidence>
<comment type="subcellular location">
    <subcellularLocation>
        <location evidence="2">Cell membrane</location>
        <topology evidence="2">Multi-pass membrane protein</topology>
    </subcellularLocation>
</comment>
<dbReference type="CDD" id="cd17546">
    <property type="entry name" value="REC_hyHK_CKI1_RcsC-like"/>
    <property type="match status" value="1"/>
</dbReference>
<feature type="transmembrane region" description="Helical" evidence="11">
    <location>
        <begin position="137"/>
        <end position="160"/>
    </location>
</feature>
<dbReference type="InterPro" id="IPR007895">
    <property type="entry name" value="MASE1"/>
</dbReference>
<keyword evidence="14" id="KW-0808">Transferase</keyword>
<feature type="transmembrane region" description="Helical" evidence="11">
    <location>
        <begin position="285"/>
        <end position="307"/>
    </location>
</feature>
<evidence type="ECO:0000256" key="2">
    <source>
        <dbReference type="ARBA" id="ARBA00004651"/>
    </source>
</evidence>
<comment type="catalytic activity">
    <reaction evidence="1">
        <text>ATP + protein L-histidine = ADP + protein N-phospho-L-histidine.</text>
        <dbReference type="EC" id="2.7.13.3"/>
    </reaction>
</comment>
<evidence type="ECO:0000256" key="1">
    <source>
        <dbReference type="ARBA" id="ARBA00000085"/>
    </source>
</evidence>
<dbReference type="Proteomes" id="UP000245073">
    <property type="component" value="Unassembled WGS sequence"/>
</dbReference>
<evidence type="ECO:0000256" key="8">
    <source>
        <dbReference type="ARBA" id="ARBA00023012"/>
    </source>
</evidence>
<dbReference type="SUPFAM" id="SSF47384">
    <property type="entry name" value="Homodimeric domain of signal transducing histidine kinase"/>
    <property type="match status" value="1"/>
</dbReference>
<evidence type="ECO:0000256" key="9">
    <source>
        <dbReference type="ARBA" id="ARBA00023136"/>
    </source>
</evidence>
<dbReference type="PROSITE" id="PS50109">
    <property type="entry name" value="HIS_KIN"/>
    <property type="match status" value="1"/>
</dbReference>
<dbReference type="EMBL" id="QDKQ01000035">
    <property type="protein sequence ID" value="PVM90324.1"/>
    <property type="molecule type" value="Genomic_DNA"/>
</dbReference>
<dbReference type="FunFam" id="3.30.565.10:FF:000010">
    <property type="entry name" value="Sensor histidine kinase RcsC"/>
    <property type="match status" value="1"/>
</dbReference>
<evidence type="ECO:0000256" key="7">
    <source>
        <dbReference type="ARBA" id="ARBA00022989"/>
    </source>
</evidence>
<dbReference type="EC" id="2.7.13.3" evidence="3"/>
<feature type="transmembrane region" description="Helical" evidence="11">
    <location>
        <begin position="172"/>
        <end position="194"/>
    </location>
</feature>
<dbReference type="AlphaFoldDB" id="A0A2T9K311"/>
<keyword evidence="6 11" id="KW-0812">Transmembrane</keyword>
<gene>
    <name evidence="14" type="ORF">DDF67_10380</name>
</gene>
<dbReference type="CDD" id="cd00082">
    <property type="entry name" value="HisKA"/>
    <property type="match status" value="1"/>
</dbReference>
<evidence type="ECO:0000256" key="10">
    <source>
        <dbReference type="PROSITE-ProRule" id="PRU00169"/>
    </source>
</evidence>
<evidence type="ECO:0000256" key="11">
    <source>
        <dbReference type="SAM" id="Phobius"/>
    </source>
</evidence>
<dbReference type="PANTHER" id="PTHR45339:SF5">
    <property type="entry name" value="HISTIDINE KINASE"/>
    <property type="match status" value="1"/>
</dbReference>
<dbReference type="SUPFAM" id="SSF52172">
    <property type="entry name" value="CheY-like"/>
    <property type="match status" value="1"/>
</dbReference>
<dbReference type="InterPro" id="IPR004358">
    <property type="entry name" value="Sig_transdc_His_kin-like_C"/>
</dbReference>
<dbReference type="Gene3D" id="3.40.50.2300">
    <property type="match status" value="1"/>
</dbReference>
<dbReference type="PROSITE" id="PS50110">
    <property type="entry name" value="RESPONSE_REGULATORY"/>
    <property type="match status" value="1"/>
</dbReference>
<dbReference type="CDD" id="cd16922">
    <property type="entry name" value="HATPase_EvgS-ArcB-TorS-like"/>
    <property type="match status" value="1"/>
</dbReference>
<keyword evidence="7 11" id="KW-1133">Transmembrane helix</keyword>
<dbReference type="SMART" id="SM00448">
    <property type="entry name" value="REC"/>
    <property type="match status" value="1"/>
</dbReference>
<dbReference type="PANTHER" id="PTHR45339">
    <property type="entry name" value="HYBRID SIGNAL TRANSDUCTION HISTIDINE KINASE J"/>
    <property type="match status" value="1"/>
</dbReference>
<dbReference type="Gene3D" id="3.30.565.10">
    <property type="entry name" value="Histidine kinase-like ATPase, C-terminal domain"/>
    <property type="match status" value="1"/>
</dbReference>
<reference evidence="14 15" key="1">
    <citation type="submission" date="2018-04" db="EMBL/GenBank/DDBJ databases">
        <title>The genome sequence of Caulobacter sp. 744.</title>
        <authorList>
            <person name="Gao J."/>
            <person name="Sun J."/>
        </authorList>
    </citation>
    <scope>NUCLEOTIDE SEQUENCE [LARGE SCALE GENOMIC DNA]</scope>
    <source>
        <strain evidence="14 15">774</strain>
    </source>
</reference>
<feature type="transmembrane region" description="Helical" evidence="11">
    <location>
        <begin position="251"/>
        <end position="273"/>
    </location>
</feature>
<dbReference type="Pfam" id="PF00512">
    <property type="entry name" value="HisKA"/>
    <property type="match status" value="1"/>
</dbReference>
<dbReference type="InterPro" id="IPR003661">
    <property type="entry name" value="HisK_dim/P_dom"/>
</dbReference>
<feature type="domain" description="Histidine kinase" evidence="12">
    <location>
        <begin position="343"/>
        <end position="567"/>
    </location>
</feature>
<feature type="transmembrane region" description="Helical" evidence="11">
    <location>
        <begin position="28"/>
        <end position="46"/>
    </location>
</feature>
<evidence type="ECO:0000256" key="6">
    <source>
        <dbReference type="ARBA" id="ARBA00022692"/>
    </source>
</evidence>
<dbReference type="SMART" id="SM00387">
    <property type="entry name" value="HATPase_c"/>
    <property type="match status" value="1"/>
</dbReference>
<keyword evidence="15" id="KW-1185">Reference proteome</keyword>
<evidence type="ECO:0000313" key="14">
    <source>
        <dbReference type="EMBL" id="PVM90324.1"/>
    </source>
</evidence>
<dbReference type="Pfam" id="PF00072">
    <property type="entry name" value="Response_reg"/>
    <property type="match status" value="1"/>
</dbReference>
<dbReference type="Pfam" id="PF02518">
    <property type="entry name" value="HATPase_c"/>
    <property type="match status" value="1"/>
</dbReference>
<accession>A0A2T9K311</accession>
<dbReference type="InterPro" id="IPR003594">
    <property type="entry name" value="HATPase_dom"/>
</dbReference>
<organism evidence="14 15">
    <name type="scientific">Caulobacter endophyticus</name>
    <dbReference type="NCBI Taxonomy" id="2172652"/>
    <lineage>
        <taxon>Bacteria</taxon>
        <taxon>Pseudomonadati</taxon>
        <taxon>Pseudomonadota</taxon>
        <taxon>Alphaproteobacteria</taxon>
        <taxon>Caulobacterales</taxon>
        <taxon>Caulobacteraceae</taxon>
        <taxon>Caulobacter</taxon>
    </lineage>
</organism>
<dbReference type="SUPFAM" id="SSF55874">
    <property type="entry name" value="ATPase domain of HSP90 chaperone/DNA topoisomerase II/histidine kinase"/>
    <property type="match status" value="1"/>
</dbReference>
<evidence type="ECO:0000256" key="3">
    <source>
        <dbReference type="ARBA" id="ARBA00012438"/>
    </source>
</evidence>
<feature type="transmembrane region" description="Helical" evidence="11">
    <location>
        <begin position="206"/>
        <end position="225"/>
    </location>
</feature>